<protein>
    <submittedName>
        <fullName evidence="3">Thioesterase family protein</fullName>
    </submittedName>
</protein>
<proteinExistence type="predicted"/>
<name>A0A3E0TUL3_9GAMM</name>
<feature type="domain" description="Acyl-CoA thioesterase-like N-terminal HotDog" evidence="1">
    <location>
        <begin position="19"/>
        <end position="102"/>
    </location>
</feature>
<accession>A0A3E0TUL3</accession>
<comment type="caution">
    <text evidence="3">The sequence shown here is derived from an EMBL/GenBank/DDBJ whole genome shotgun (WGS) entry which is preliminary data.</text>
</comment>
<dbReference type="PANTHER" id="PTHR38110:SF1">
    <property type="entry name" value="THIOESTERASE DOMAIN-CONTAINING PROTEIN"/>
    <property type="match status" value="1"/>
</dbReference>
<dbReference type="EMBL" id="QUOU01000001">
    <property type="protein sequence ID" value="REL28134.1"/>
    <property type="molecule type" value="Genomic_DNA"/>
</dbReference>
<reference evidence="3 4" key="1">
    <citation type="submission" date="2018-08" db="EMBL/GenBank/DDBJ databases">
        <title>Thalassotalea euphylliae genome.</title>
        <authorList>
            <person name="Summers S."/>
            <person name="Rice S.A."/>
            <person name="Freckelton M.L."/>
            <person name="Nedved B.T."/>
            <person name="Hadfield M.G."/>
        </authorList>
    </citation>
    <scope>NUCLEOTIDE SEQUENCE [LARGE SCALE GENOMIC DNA]</scope>
    <source>
        <strain evidence="3 4">H1</strain>
    </source>
</reference>
<gene>
    <name evidence="3" type="ORF">DXX93_17230</name>
</gene>
<dbReference type="RefSeq" id="WP_116009187.1">
    <property type="nucleotide sequence ID" value="NZ_QUOU01000001.1"/>
</dbReference>
<dbReference type="Proteomes" id="UP000256478">
    <property type="component" value="Unassembled WGS sequence"/>
</dbReference>
<dbReference type="AlphaFoldDB" id="A0A3E0TUL3"/>
<evidence type="ECO:0000313" key="4">
    <source>
        <dbReference type="Proteomes" id="UP000256478"/>
    </source>
</evidence>
<dbReference type="InterPro" id="IPR049450">
    <property type="entry name" value="ACOT8-like_C"/>
</dbReference>
<feature type="domain" description="Acyl-CoA thioesterase-like C-terminal" evidence="2">
    <location>
        <begin position="129"/>
        <end position="259"/>
    </location>
</feature>
<evidence type="ECO:0000259" key="2">
    <source>
        <dbReference type="Pfam" id="PF20789"/>
    </source>
</evidence>
<dbReference type="Gene3D" id="2.40.160.210">
    <property type="entry name" value="Acyl-CoA thioesterase, double hotdog domain"/>
    <property type="match status" value="1"/>
</dbReference>
<evidence type="ECO:0000313" key="3">
    <source>
        <dbReference type="EMBL" id="REL28134.1"/>
    </source>
</evidence>
<dbReference type="InterPro" id="IPR049449">
    <property type="entry name" value="TesB_ACOT8-like_N"/>
</dbReference>
<dbReference type="Pfam" id="PF13622">
    <property type="entry name" value="4HBT_3"/>
    <property type="match status" value="1"/>
</dbReference>
<dbReference type="InterPro" id="IPR052389">
    <property type="entry name" value="Sec_Metab_Biosynth-Assoc"/>
</dbReference>
<evidence type="ECO:0000259" key="1">
    <source>
        <dbReference type="Pfam" id="PF13622"/>
    </source>
</evidence>
<sequence length="262" mass="29149">MHIDTLLAQATNSSTLTIPASWGQGRTVFGGISAAVLYQAIKSKVTSDRPMRSFNCNFVGPLAVDEPFELQVEILREGKNATQAFGKIIQQDKVAVICQVCFAVDRQSKIAVENTERHDLPPAKKAQFIPPIPKVVPKFLKHLDLNLVEGKFPFMGSKKNHIKGWIRFSKAPEAITDAHLIALIDGYPCPVLQTLKWPAPASSMNWNIEFLHPHDEIKPTDWLAYSSFPRQAADGYCHMESDIWDANGKLIAISRQVVGVFD</sequence>
<dbReference type="SUPFAM" id="SSF54637">
    <property type="entry name" value="Thioesterase/thiol ester dehydrase-isomerase"/>
    <property type="match status" value="2"/>
</dbReference>
<dbReference type="InterPro" id="IPR029069">
    <property type="entry name" value="HotDog_dom_sf"/>
</dbReference>
<dbReference type="Pfam" id="PF20789">
    <property type="entry name" value="4HBT_3C"/>
    <property type="match status" value="1"/>
</dbReference>
<dbReference type="InterPro" id="IPR042171">
    <property type="entry name" value="Acyl-CoA_hotdog"/>
</dbReference>
<organism evidence="3 4">
    <name type="scientific">Thalassotalea euphylliae</name>
    <dbReference type="NCBI Taxonomy" id="1655234"/>
    <lineage>
        <taxon>Bacteria</taxon>
        <taxon>Pseudomonadati</taxon>
        <taxon>Pseudomonadota</taxon>
        <taxon>Gammaproteobacteria</taxon>
        <taxon>Alteromonadales</taxon>
        <taxon>Colwelliaceae</taxon>
        <taxon>Thalassotalea</taxon>
    </lineage>
</organism>
<dbReference type="OrthoDB" id="7059210at2"/>
<dbReference type="CDD" id="cd03445">
    <property type="entry name" value="Thioesterase_II_repeat2"/>
    <property type="match status" value="1"/>
</dbReference>
<dbReference type="PANTHER" id="PTHR38110">
    <property type="entry name" value="CHROMOSOME 23, WHOLE GENOME SHOTGUN SEQUENCE"/>
    <property type="match status" value="1"/>
</dbReference>